<dbReference type="STRING" id="5722.A2FRI7"/>
<dbReference type="Pfam" id="PF00400">
    <property type="entry name" value="WD40"/>
    <property type="match status" value="1"/>
</dbReference>
<dbReference type="PANTHER" id="PTHR12442">
    <property type="entry name" value="DYNEIN INTERMEDIATE CHAIN"/>
    <property type="match status" value="1"/>
</dbReference>
<dbReference type="Gene3D" id="2.130.10.10">
    <property type="entry name" value="YVTN repeat-like/Quinoprotein amine dehydrogenase"/>
    <property type="match status" value="1"/>
</dbReference>
<dbReference type="GO" id="GO:0036156">
    <property type="term" value="C:inner dynein arm"/>
    <property type="evidence" value="ECO:0000318"/>
    <property type="project" value="GO_Central"/>
</dbReference>
<reference evidence="5" key="1">
    <citation type="submission" date="2006-10" db="EMBL/GenBank/DDBJ databases">
        <authorList>
            <person name="Amadeo P."/>
            <person name="Zhao Q."/>
            <person name="Wortman J."/>
            <person name="Fraser-Liggett C."/>
            <person name="Carlton J."/>
        </authorList>
    </citation>
    <scope>NUCLEOTIDE SEQUENCE</scope>
    <source>
        <strain evidence="5">G3</strain>
    </source>
</reference>
<dbReference type="Proteomes" id="UP000001542">
    <property type="component" value="Unassembled WGS sequence"/>
</dbReference>
<comment type="subcellular location">
    <subcellularLocation>
        <location evidence="1">Cytoplasm</location>
    </subcellularLocation>
</comment>
<evidence type="ECO:0000313" key="5">
    <source>
        <dbReference type="EMBL" id="EAX92489.1"/>
    </source>
</evidence>
<dbReference type="GO" id="GO:0060294">
    <property type="term" value="P:cilium movement involved in cell motility"/>
    <property type="evidence" value="ECO:0000318"/>
    <property type="project" value="GO_Central"/>
</dbReference>
<dbReference type="PROSITE" id="PS00678">
    <property type="entry name" value="WD_REPEATS_1"/>
    <property type="match status" value="1"/>
</dbReference>
<keyword evidence="3" id="KW-0853">WD repeat</keyword>
<dbReference type="InterPro" id="IPR015943">
    <property type="entry name" value="WD40/YVTN_repeat-like_dom_sf"/>
</dbReference>
<dbReference type="RefSeq" id="XP_001305419.1">
    <property type="nucleotide sequence ID" value="XM_001305418.1"/>
</dbReference>
<dbReference type="InterPro" id="IPR019775">
    <property type="entry name" value="WD40_repeat_CS"/>
</dbReference>
<reference evidence="5" key="2">
    <citation type="journal article" date="2007" name="Science">
        <title>Draft genome sequence of the sexually transmitted pathogen Trichomonas vaginalis.</title>
        <authorList>
            <person name="Carlton J.M."/>
            <person name="Hirt R.P."/>
            <person name="Silva J.C."/>
            <person name="Delcher A.L."/>
            <person name="Schatz M."/>
            <person name="Zhao Q."/>
            <person name="Wortman J.R."/>
            <person name="Bidwell S.L."/>
            <person name="Alsmark U.C.M."/>
            <person name="Besteiro S."/>
            <person name="Sicheritz-Ponten T."/>
            <person name="Noel C.J."/>
            <person name="Dacks J.B."/>
            <person name="Foster P.G."/>
            <person name="Simillion C."/>
            <person name="Van de Peer Y."/>
            <person name="Miranda-Saavedra D."/>
            <person name="Barton G.J."/>
            <person name="Westrop G.D."/>
            <person name="Mueller S."/>
            <person name="Dessi D."/>
            <person name="Fiori P.L."/>
            <person name="Ren Q."/>
            <person name="Paulsen I."/>
            <person name="Zhang H."/>
            <person name="Bastida-Corcuera F.D."/>
            <person name="Simoes-Barbosa A."/>
            <person name="Brown M.T."/>
            <person name="Hayes R.D."/>
            <person name="Mukherjee M."/>
            <person name="Okumura C.Y."/>
            <person name="Schneider R."/>
            <person name="Smith A.J."/>
            <person name="Vanacova S."/>
            <person name="Villalvazo M."/>
            <person name="Haas B.J."/>
            <person name="Pertea M."/>
            <person name="Feldblyum T.V."/>
            <person name="Utterback T.R."/>
            <person name="Shu C.L."/>
            <person name="Osoegawa K."/>
            <person name="de Jong P.J."/>
            <person name="Hrdy I."/>
            <person name="Horvathova L."/>
            <person name="Zubacova Z."/>
            <person name="Dolezal P."/>
            <person name="Malik S.B."/>
            <person name="Logsdon J.M. Jr."/>
            <person name="Henze K."/>
            <person name="Gupta A."/>
            <person name="Wang C.C."/>
            <person name="Dunne R.L."/>
            <person name="Upcroft J.A."/>
            <person name="Upcroft P."/>
            <person name="White O."/>
            <person name="Salzberg S.L."/>
            <person name="Tang P."/>
            <person name="Chiu C.-H."/>
            <person name="Lee Y.-S."/>
            <person name="Embley T.M."/>
            <person name="Coombs G.H."/>
            <person name="Mottram J.C."/>
            <person name="Tachezy J."/>
            <person name="Fraser-Liggett C.M."/>
            <person name="Johnson P.J."/>
        </authorList>
    </citation>
    <scope>NUCLEOTIDE SEQUENCE [LARGE SCALE GENOMIC DNA]</scope>
    <source>
        <strain evidence="5">G3</strain>
    </source>
</reference>
<dbReference type="VEuPathDB" id="TrichDB:TVAGG3_0475020"/>
<dbReference type="InterPro" id="IPR001680">
    <property type="entry name" value="WD40_rpt"/>
</dbReference>
<dbReference type="OrthoDB" id="756370at2759"/>
<dbReference type="eggNOG" id="KOG1587">
    <property type="taxonomic scope" value="Eukaryota"/>
</dbReference>
<dbReference type="GO" id="GO:0045503">
    <property type="term" value="F:dynein light chain binding"/>
    <property type="evidence" value="ECO:0000318"/>
    <property type="project" value="GO_Central"/>
</dbReference>
<gene>
    <name evidence="5" type="ORF">TVAG_435410</name>
</gene>
<evidence type="ECO:0000256" key="3">
    <source>
        <dbReference type="ARBA" id="ARBA00022574"/>
    </source>
</evidence>
<evidence type="ECO:0000256" key="1">
    <source>
        <dbReference type="ARBA" id="ARBA00004496"/>
    </source>
</evidence>
<dbReference type="InterPro" id="IPR036322">
    <property type="entry name" value="WD40_repeat_dom_sf"/>
</dbReference>
<dbReference type="SMR" id="A2FRI7"/>
<dbReference type="GO" id="GO:0036159">
    <property type="term" value="P:inner dynein arm assembly"/>
    <property type="evidence" value="ECO:0000318"/>
    <property type="project" value="GO_Central"/>
</dbReference>
<sequence>METELQKQLEELRSRHQEMIDRRMAELEAIKELSVQAEFSNSNIPISPVKQTKKVLLSMTSPSETVEFAPKDSAQIKKVAISTQIENQIPINDDQQKPQSYYDQTTVLELDQNSVSFENINNTDSEVNETINIETSNTSEFRKIWSEPAVVRYVASDCCWKGHEFYVSYKTNLKDKLGFILKRDINNISQSVRYDCPTQPTCIAMVPHSSDCFVVGGNTGLIYLYDTREKQNPIAQSQRWNKCHCSQIVGLIFVKDRNLLSVAADGSVYMWDIDALASPLDTDLHMSRYKLQGARPTCVTYTDIGNILIGSEDGSVISKGKTKNEETKIQQYDGMITSIDFRPGSKGQRSAYCITTLDGVVEVRSDSKSLKKIVSLTESYVSCCWQPNPRLCFAACRSDGFVTLVDVLEDSNAELNVNLDSIATCCKFSNDGKYLFVGTIDSNSHILSCPITVSV</sequence>
<protein>
    <submittedName>
        <fullName evidence="5">Uncharacterized protein</fullName>
    </submittedName>
</protein>
<dbReference type="InterPro" id="IPR050687">
    <property type="entry name" value="Dynein_IC"/>
</dbReference>
<name>A2FRI7_TRIV3</name>
<dbReference type="EMBL" id="DS113965">
    <property type="protein sequence ID" value="EAX92489.1"/>
    <property type="molecule type" value="Genomic_DNA"/>
</dbReference>
<proteinExistence type="predicted"/>
<keyword evidence="6" id="KW-1185">Reference proteome</keyword>
<dbReference type="GO" id="GO:0045504">
    <property type="term" value="F:dynein heavy chain binding"/>
    <property type="evidence" value="ECO:0000318"/>
    <property type="project" value="GO_Central"/>
</dbReference>
<dbReference type="VEuPathDB" id="TrichDB:TVAG_435410"/>
<dbReference type="SUPFAM" id="SSF50978">
    <property type="entry name" value="WD40 repeat-like"/>
    <property type="match status" value="1"/>
</dbReference>
<dbReference type="SMART" id="SM00320">
    <property type="entry name" value="WD40"/>
    <property type="match status" value="4"/>
</dbReference>
<keyword evidence="2" id="KW-0963">Cytoplasm</keyword>
<organism evidence="5 6">
    <name type="scientific">Trichomonas vaginalis (strain ATCC PRA-98 / G3)</name>
    <dbReference type="NCBI Taxonomy" id="412133"/>
    <lineage>
        <taxon>Eukaryota</taxon>
        <taxon>Metamonada</taxon>
        <taxon>Parabasalia</taxon>
        <taxon>Trichomonadida</taxon>
        <taxon>Trichomonadidae</taxon>
        <taxon>Trichomonas</taxon>
    </lineage>
</organism>
<dbReference type="AlphaFoldDB" id="A2FRI7"/>
<keyword evidence="4" id="KW-0677">Repeat</keyword>
<dbReference type="KEGG" id="tva:4750201"/>
<dbReference type="PANTHER" id="PTHR12442:SF5">
    <property type="entry name" value="DYNEIN AXONEMAL INTERMEDIATE CHAIN 3"/>
    <property type="match status" value="1"/>
</dbReference>
<dbReference type="InParanoid" id="A2FRI7"/>
<evidence type="ECO:0000256" key="2">
    <source>
        <dbReference type="ARBA" id="ARBA00022490"/>
    </source>
</evidence>
<evidence type="ECO:0000313" key="6">
    <source>
        <dbReference type="Proteomes" id="UP000001542"/>
    </source>
</evidence>
<evidence type="ECO:0000256" key="4">
    <source>
        <dbReference type="ARBA" id="ARBA00022737"/>
    </source>
</evidence>
<accession>A2FRI7</accession>